<reference evidence="5" key="1">
    <citation type="submission" date="2016-04" db="EMBL/GenBank/DDBJ databases">
        <authorList>
            <person name="Nguyen H.D."/>
            <person name="Samba Siva P."/>
            <person name="Cullis J."/>
            <person name="Levesque C.A."/>
            <person name="Hambleton S."/>
        </authorList>
    </citation>
    <scope>NUCLEOTIDE SEQUENCE</scope>
    <source>
        <strain evidence="5">DAOMC 236426</strain>
    </source>
</reference>
<protein>
    <recommendedName>
        <fullName evidence="4">DM34 domain-containing protein</fullName>
    </recommendedName>
</protein>
<dbReference type="GO" id="GO:0015914">
    <property type="term" value="P:phospholipid transport"/>
    <property type="evidence" value="ECO:0007669"/>
    <property type="project" value="TreeGrafter"/>
</dbReference>
<evidence type="ECO:0000313" key="6">
    <source>
        <dbReference type="Proteomes" id="UP000077684"/>
    </source>
</evidence>
<evidence type="ECO:0000256" key="3">
    <source>
        <dbReference type="ARBA" id="ARBA00023128"/>
    </source>
</evidence>
<dbReference type="EMBL" id="LWDE02000080">
    <property type="protein sequence ID" value="KAE8253674.1"/>
    <property type="molecule type" value="Genomic_DNA"/>
</dbReference>
<evidence type="ECO:0000256" key="1">
    <source>
        <dbReference type="ARBA" id="ARBA00022692"/>
    </source>
</evidence>
<evidence type="ECO:0000313" key="5">
    <source>
        <dbReference type="EMBL" id="KAE8253674.1"/>
    </source>
</evidence>
<organism evidence="5 6">
    <name type="scientific">Tilletia controversa</name>
    <name type="common">dwarf bunt fungus</name>
    <dbReference type="NCBI Taxonomy" id="13291"/>
    <lineage>
        <taxon>Eukaryota</taxon>
        <taxon>Fungi</taxon>
        <taxon>Dikarya</taxon>
        <taxon>Basidiomycota</taxon>
        <taxon>Ustilaginomycotina</taxon>
        <taxon>Exobasidiomycetes</taxon>
        <taxon>Tilletiales</taxon>
        <taxon>Tilletiaceae</taxon>
        <taxon>Tilletia</taxon>
    </lineage>
</organism>
<name>A0A8X7MZU8_9BASI</name>
<dbReference type="GO" id="GO:0007005">
    <property type="term" value="P:mitochondrion organization"/>
    <property type="evidence" value="ECO:0007669"/>
    <property type="project" value="InterPro"/>
</dbReference>
<dbReference type="GO" id="GO:1990456">
    <property type="term" value="P:mitochondrion-endoplasmic reticulum membrane tethering"/>
    <property type="evidence" value="ECO:0007669"/>
    <property type="project" value="TreeGrafter"/>
</dbReference>
<gene>
    <name evidence="5" type="ORF">A4X06_0g1281</name>
</gene>
<dbReference type="GO" id="GO:0032865">
    <property type="term" value="C:ERMES complex"/>
    <property type="evidence" value="ECO:0007669"/>
    <property type="project" value="InterPro"/>
</dbReference>
<keyword evidence="2" id="KW-1000">Mitochondrion outer membrane</keyword>
<reference evidence="5" key="2">
    <citation type="journal article" date="2019" name="IMA Fungus">
        <title>Genome sequencing and comparison of five Tilletia species to identify candidate genes for the detection of regulated species infecting wheat.</title>
        <authorList>
            <person name="Nguyen H.D.T."/>
            <person name="Sultana T."/>
            <person name="Kesanakurti P."/>
            <person name="Hambleton S."/>
        </authorList>
    </citation>
    <scope>NUCLEOTIDE SEQUENCE</scope>
    <source>
        <strain evidence="5">DAOMC 236426</strain>
    </source>
</reference>
<evidence type="ECO:0000256" key="2">
    <source>
        <dbReference type="ARBA" id="ARBA00022787"/>
    </source>
</evidence>
<proteinExistence type="predicted"/>
<dbReference type="AlphaFoldDB" id="A0A8X7MZU8"/>
<dbReference type="InterPro" id="IPR058825">
    <property type="entry name" value="MDM34_N"/>
</dbReference>
<dbReference type="PANTHER" id="PTHR28185">
    <property type="entry name" value="MITOCHONDRIAL DISTRIBUTION AND MORPHOLOGY PROTEIN 34"/>
    <property type="match status" value="1"/>
</dbReference>
<dbReference type="Proteomes" id="UP000077684">
    <property type="component" value="Unassembled WGS sequence"/>
</dbReference>
<dbReference type="InterPro" id="IPR027536">
    <property type="entry name" value="MDM34"/>
</dbReference>
<sequence>MTSASCKSLEVRSRNYLHRCSIADDINVQQPSIVLEIGDLTIDDFEGIFRLNYMSDAQLALSIKVQGNPLSRPSARTEPSLFLSDATSSAASASRIIIFAASTLFVSMHLRFSPIRLRAIIVLVVSRSRGVTSDIRERPLGEPRYPQQGIQ</sequence>
<keyword evidence="1" id="KW-0812">Transmembrane</keyword>
<evidence type="ECO:0000259" key="4">
    <source>
        <dbReference type="Pfam" id="PF26545"/>
    </source>
</evidence>
<feature type="domain" description="DM34" evidence="4">
    <location>
        <begin position="34"/>
        <end position="141"/>
    </location>
</feature>
<dbReference type="PANTHER" id="PTHR28185:SF1">
    <property type="entry name" value="MITOCHONDRIAL DISTRIBUTION AND MORPHOLOGY PROTEIN 34"/>
    <property type="match status" value="1"/>
</dbReference>
<accession>A0A8X7MZU8</accession>
<keyword evidence="3" id="KW-0496">Mitochondrion</keyword>
<dbReference type="Pfam" id="PF26545">
    <property type="entry name" value="Mdm34_N"/>
    <property type="match status" value="1"/>
</dbReference>
<comment type="caution">
    <text evidence="5">The sequence shown here is derived from an EMBL/GenBank/DDBJ whole genome shotgun (WGS) entry which is preliminary data.</text>
</comment>
<keyword evidence="6" id="KW-1185">Reference proteome</keyword>
<keyword evidence="2" id="KW-0472">Membrane</keyword>